<dbReference type="OrthoDB" id="4327074at2759"/>
<name>A0A5J4UD37_9EUKA</name>
<sequence>VQETPVFTLLFNRLSASPLVYESINCVLSAFNNRSASSSPFDGLSTVTGSSFVKSGADDTVVLLGAGGTKPLSEFAGTPTDLSNYYTKAQTFSQTEVNNKFVRLEGSIQQTITGRLKYVSPFDYQDETQDLAANTYLTQSEVDAKLTNVVTTNTTQSVTGAKTFNANVTATGFAKTGKDDTSVLLAGGDDQLLSSFGGAQAEDITSTFYTLMMEIIPKIQIAISTQTTICTVGSISNTITPPTPPSTTYPIQLATKRKTLTCAYSYRDFKISTDSTEAWGINDDVASKDDYLKARQLCCLLLNYKMSNVYIDEALLDATGLSDFSELYAYIHEREPKPIVDGIANQIIIGPQYLHDQVKDNDDKLNVQPIPQPIVPIEIPQVQIFKILKSQLAPNVQMYNPADEYFYFYKLRNKVVYNIGLYLSNDFMGFVFTNFLEELWPFSKHALVLGDDVGHKQNVMGYISEKGPYLGVSIGSVDQVTSIKGNTHVAIAGVYYTDQEPLKRATNDVNGDGKINIVDDWHVNSIIDGMKSMSWVQDVVQKYTEAIGDGVQPYDPSIPISLSNYFNNNTKLVNNNTFGPLRAAYFVKEGPIRTFNFQAEVSSQHVNNVFKVFKTIDSDLQPRQPKFFPIKTSFTSFAGMIQINGNDTPDVVVNQGSGFYPMDLCDFSGSYLLDPPPQEQNQNNITSNGEPISHIDSVIMQHDTLPSVTIPPSVFPQYTVTEVSRDQLLALAYTPYDLDSCLICI</sequence>
<gene>
    <name evidence="1" type="ORF">EZS28_036353</name>
</gene>
<evidence type="ECO:0000313" key="2">
    <source>
        <dbReference type="Proteomes" id="UP000324800"/>
    </source>
</evidence>
<accession>A0A5J4UD37</accession>
<dbReference type="EMBL" id="SNRW01017665">
    <property type="protein sequence ID" value="KAA6368120.1"/>
    <property type="molecule type" value="Genomic_DNA"/>
</dbReference>
<reference evidence="1 2" key="1">
    <citation type="submission" date="2019-03" db="EMBL/GenBank/DDBJ databases">
        <title>Single cell metagenomics reveals metabolic interactions within the superorganism composed of flagellate Streblomastix strix and complex community of Bacteroidetes bacteria on its surface.</title>
        <authorList>
            <person name="Treitli S.C."/>
            <person name="Kolisko M."/>
            <person name="Husnik F."/>
            <person name="Keeling P."/>
            <person name="Hampl V."/>
        </authorList>
    </citation>
    <scope>NUCLEOTIDE SEQUENCE [LARGE SCALE GENOMIC DNA]</scope>
    <source>
        <strain evidence="1">ST1C</strain>
    </source>
</reference>
<comment type="caution">
    <text evidence="1">The sequence shown here is derived from an EMBL/GenBank/DDBJ whole genome shotgun (WGS) entry which is preliminary data.</text>
</comment>
<organism evidence="1 2">
    <name type="scientific">Streblomastix strix</name>
    <dbReference type="NCBI Taxonomy" id="222440"/>
    <lineage>
        <taxon>Eukaryota</taxon>
        <taxon>Metamonada</taxon>
        <taxon>Preaxostyla</taxon>
        <taxon>Oxymonadida</taxon>
        <taxon>Streblomastigidae</taxon>
        <taxon>Streblomastix</taxon>
    </lineage>
</organism>
<dbReference type="Proteomes" id="UP000324800">
    <property type="component" value="Unassembled WGS sequence"/>
</dbReference>
<evidence type="ECO:0000313" key="1">
    <source>
        <dbReference type="EMBL" id="KAA6368120.1"/>
    </source>
</evidence>
<proteinExistence type="predicted"/>
<protein>
    <submittedName>
        <fullName evidence="1">Uncharacterized protein</fullName>
    </submittedName>
</protein>
<dbReference type="AlphaFoldDB" id="A0A5J4UD37"/>
<feature type="non-terminal residue" evidence="1">
    <location>
        <position position="1"/>
    </location>
</feature>